<dbReference type="Gene3D" id="3.40.50.620">
    <property type="entry name" value="HUPs"/>
    <property type="match status" value="1"/>
</dbReference>
<dbReference type="RefSeq" id="WP_137685420.1">
    <property type="nucleotide sequence ID" value="NZ_BIXZ01000014.1"/>
</dbReference>
<protein>
    <submittedName>
        <fullName evidence="3">Universal stress protein UspA</fullName>
    </submittedName>
</protein>
<reference evidence="3 4" key="1">
    <citation type="submission" date="2019-02" db="EMBL/GenBank/DDBJ databases">
        <title>Haloarcula mannanilyticum sp. nov., a mannan degrading haloarchaeon isolated from commercial salt.</title>
        <authorList>
            <person name="Enomoto S."/>
            <person name="Shimane Y."/>
            <person name="Kamekura M."/>
            <person name="Ito T."/>
            <person name="Moriya O."/>
            <person name="Ihara K."/>
            <person name="Takahashi-Ando N."/>
            <person name="Fukushima Y."/>
            <person name="Yoshida Y."/>
            <person name="Usama R."/>
            <person name="Takai K."/>
            <person name="Minegishi H."/>
        </authorList>
    </citation>
    <scope>NUCLEOTIDE SEQUENCE [LARGE SCALE GENOMIC DNA]</scope>
    <source>
        <strain evidence="3 4">MD130-1</strain>
    </source>
</reference>
<evidence type="ECO:0000256" key="1">
    <source>
        <dbReference type="ARBA" id="ARBA00008791"/>
    </source>
</evidence>
<dbReference type="PANTHER" id="PTHR46268:SF6">
    <property type="entry name" value="UNIVERSAL STRESS PROTEIN UP12"/>
    <property type="match status" value="1"/>
</dbReference>
<comment type="caution">
    <text evidence="3">The sequence shown here is derived from an EMBL/GenBank/DDBJ whole genome shotgun (WGS) entry which is preliminary data.</text>
</comment>
<dbReference type="Pfam" id="PF00582">
    <property type="entry name" value="Usp"/>
    <property type="match status" value="1"/>
</dbReference>
<feature type="domain" description="UspA" evidence="2">
    <location>
        <begin position="6"/>
        <end position="149"/>
    </location>
</feature>
<dbReference type="SUPFAM" id="SSF52402">
    <property type="entry name" value="Adenine nucleotide alpha hydrolases-like"/>
    <property type="match status" value="1"/>
</dbReference>
<evidence type="ECO:0000313" key="4">
    <source>
        <dbReference type="Proteomes" id="UP000304382"/>
    </source>
</evidence>
<name>A0A4C2EP06_9EURY</name>
<dbReference type="InterPro" id="IPR014729">
    <property type="entry name" value="Rossmann-like_a/b/a_fold"/>
</dbReference>
<dbReference type="InterPro" id="IPR006016">
    <property type="entry name" value="UspA"/>
</dbReference>
<evidence type="ECO:0000259" key="2">
    <source>
        <dbReference type="Pfam" id="PF00582"/>
    </source>
</evidence>
<dbReference type="PANTHER" id="PTHR46268">
    <property type="entry name" value="STRESS RESPONSE PROTEIN NHAX"/>
    <property type="match status" value="1"/>
</dbReference>
<gene>
    <name evidence="3" type="ORF">Harman_39700</name>
</gene>
<dbReference type="EMBL" id="BIXZ01000014">
    <property type="protein sequence ID" value="GCF16035.1"/>
    <property type="molecule type" value="Genomic_DNA"/>
</dbReference>
<dbReference type="Proteomes" id="UP000304382">
    <property type="component" value="Unassembled WGS sequence"/>
</dbReference>
<comment type="similarity">
    <text evidence="1">Belongs to the universal stress protein A family.</text>
</comment>
<organism evidence="3 4">
    <name type="scientific">Haloarcula mannanilytica</name>
    <dbReference type="NCBI Taxonomy" id="2509225"/>
    <lineage>
        <taxon>Archaea</taxon>
        <taxon>Methanobacteriati</taxon>
        <taxon>Methanobacteriota</taxon>
        <taxon>Stenosarchaea group</taxon>
        <taxon>Halobacteria</taxon>
        <taxon>Halobacteriales</taxon>
        <taxon>Haloarculaceae</taxon>
        <taxon>Haloarcula</taxon>
    </lineage>
</organism>
<keyword evidence="4" id="KW-1185">Reference proteome</keyword>
<dbReference type="AlphaFoldDB" id="A0A4C2EP06"/>
<accession>A0A4C2EP06</accession>
<proteinExistence type="inferred from homology"/>
<dbReference type="OrthoDB" id="271068at2157"/>
<dbReference type="CDD" id="cd00293">
    <property type="entry name" value="USP-like"/>
    <property type="match status" value="1"/>
</dbReference>
<evidence type="ECO:0000313" key="3">
    <source>
        <dbReference type="EMBL" id="GCF16035.1"/>
    </source>
</evidence>
<sequence length="152" mass="16701">MSETIENVMLAIGPNDRDHVERLLESVIAVAGPTDATVYLVHVFTNDEYDQRMDDLDLDPTSGALQPDEMASRHEGVRTPAGRLEELGIEYEIRGIVGNPETEVVRLVDELDIDQLFIGGAGRSPAGKAIFGDHAQQILLNADCPVTYVQRE</sequence>